<dbReference type="Proteomes" id="UP000831701">
    <property type="component" value="Chromosome 8"/>
</dbReference>
<protein>
    <submittedName>
        <fullName evidence="1">Uncharacterized protein</fullName>
    </submittedName>
</protein>
<organism evidence="1 2">
    <name type="scientific">Scortum barcoo</name>
    <name type="common">barcoo grunter</name>
    <dbReference type="NCBI Taxonomy" id="214431"/>
    <lineage>
        <taxon>Eukaryota</taxon>
        <taxon>Metazoa</taxon>
        <taxon>Chordata</taxon>
        <taxon>Craniata</taxon>
        <taxon>Vertebrata</taxon>
        <taxon>Euteleostomi</taxon>
        <taxon>Actinopterygii</taxon>
        <taxon>Neopterygii</taxon>
        <taxon>Teleostei</taxon>
        <taxon>Neoteleostei</taxon>
        <taxon>Acanthomorphata</taxon>
        <taxon>Eupercaria</taxon>
        <taxon>Centrarchiformes</taxon>
        <taxon>Terapontoidei</taxon>
        <taxon>Terapontidae</taxon>
        <taxon>Scortum</taxon>
    </lineage>
</organism>
<gene>
    <name evidence="1" type="ORF">L3Q82_026085</name>
</gene>
<dbReference type="EMBL" id="CM041538">
    <property type="protein sequence ID" value="KAI3369126.1"/>
    <property type="molecule type" value="Genomic_DNA"/>
</dbReference>
<accession>A0ACB8WN28</accession>
<sequence>MIISSSSCVLAPRSRPSPGSAPRSPPSLSGSITLYHQPSLRAPSHPSQPALAHFRGSGRRLSSPSAVSFHILCLTKWGAALPPTTEPAIIMSNSAFRGCRTISQHLNDLKKENFSLKLRIYFLEEKIQQKFEESSDDVHKRNIELKVEVESLKNELEEKQQLLDKALSTAESLSNQNEAELQRHLADRQEEISHMQEILETKVQLLQEEAELARAEAQRMASLADSETQRCLDLEREMVVRMEESGGSAGPLAQQALADKDRVIEELTQQKHSLGLRVEELEVKVQNLSSSLKKREREAESGGERRVHAQMQVWSPFVMLDVVKMKEACRICARELCGNQRRWIFHPAAKVNLQVLLSHALGRELTRDGRGEFACSKCTFMLDRMYRFDTVIARVEALSLERLHKLLLEKDRLRQCIGGLYRKNNAEDGNPAPSEAPVGTEGGSEDSPVVDLSALQDVRYSDLIQDDLTYSVYESWADKEAPPLDHHSHQHHLLQCPDSLSGQKPRRCRGCAALRVADSDYEADAARASAETTAVSFESSSAGLDTDKTTCDRTSPSPASSVESLDTAVDMSCTPVSRKEREEAEPEEAPGRRDPLWDKPPAESSLSGLETMLSLLRSCEYRPVRPRRGSKLPVLVKARLEHGLSLPLSITLRSPCGGAADCEPYPHQPVPEVVTPCPQQELQAELAQMEEQWLDEYVQCGPFRFQQRLIDEQQGQLSQYESAAGQCVGELQKAQNQVCSLQAKIRDGETRNQKLQERLSEMELELRSAQEEAQRQERNIQNITDTVNSKEAQAAELYRVIEEQNKMLCSLKELANRNQLQQLQVSGAESIRGQSEVLALQASLFQAQLELQAGQRAQRQAARTQEDLSRALQRMEKDLQGALQHRRETERHNQDLQLSLEKARSALQEREEQLREAKQERQRQDEEREKTIRELKTALLNKEQLIEDCELLEDPKEKRDSLLQKLRQRIKERDRALERAVDEKFRCVEEKEEESRRLQLLLREKERDLERQRCVLTNNEETITSLEVLVRGKALELEQVCDALRSVQRQQQESEDKQSRILRERDAIISQLQAALHARTQEAQDLRCSILAQIHSAPSEVLEELKTRLQLKDRLFQEVLADRTRQAREHQEQVLDLLRTISSRDQYIQDSASRLGEVMTEQAARLQELRRQLSSGVGSRPDSGPDSAVELQAAQEELRLALRREKENQELSRSQVARLDSLTRTLHVKEEIIRDFQRQMVEPSGLPLVERLTREVQELRESLVQQDGPPARGPVLGRDRPNSRQPEFGETSSGDEDEADDDLNNECTESFDEEESKLRVQTVANTKASGGPGKSLSQDLLFDGQGLMEVKQLVEQKRAVERELGELKAQLEKAGFSSLSQMRKALFSLQAENGDLKHRLTEGLQPDGGEEDDEEEEISELWDAWDNELPLSQTNIQTRKKETNRPESLQLLANSSQDGELSAGQQTGAVSSVMSEKTVRLQQKSKELKERLMVSEATVQAQAEQLKDYRELLTETAVQQDSKQIQVDLQDLGYETCGRSENEAEREDTSSPEFDDLEMCTSLDCGSQWWPAGSSSSSTFTKTTTQSSGYGDEASSLQRLVEDLRSQLSRSQGVIRSLQTRLRSLSTSSDYGPSTPRKVNWSFQASPSQSGAEDDEGWQSSDGGALASPRHPHPDKGLQELVSRVDALEDQLRKGGKKSVSEDVKSATWPGKFDTLIQAQARELSHLRQRLREGRGVCNILTQHLGDTTKAFEELLRANDIDYYMGQSFRDQLAQSSALAQRVSAKISGRDHPEDPDEKTELLAIRWMLVSGKYWCVTLRPMFPPQGRKIRFSLDGERVEPPRSLREREEKDQGRDGRSVAQAGGRRPGKQRGPMAPLWKAMLSKSSPLYRDSLFSFSLWEWKAQERELLLLKKLTDRERRALLAQLDKLSKELQQKDKVIESLRAKLNQHTHHHHHPHRSDTPCSSHALSDTTDQSDRISYVSDEHGSTNEDLELCSDVDAASEISQKETRTPARLSTDCHSHSGSVSRHSSVPPSITSSHRPPSCLSCPSMQCPSSPHKPVDMQSQTAPVSGFTSTPSFPPAPSTSAQSIPLPLHPHPATLRPRYQGNGGVGFSLAEVHQELQMLQRQLGDNERFSTSQSKPLHGFPFGHQQPDSSAFLPLSFHGYQPSPFSSAASSSLDASSAMKAGASLLESSALWDVAYGPRPVRLGADLSSGSSGYQSGTSHTGSDLMKEHLREIRSLRQRLEDSIQTNDRLRQQLEERLAHATTEKGAPTNIYIQGLDSVGQLSSEVRLLKEENVSLQNQLKQAAREGSKEAEKLREAAHLERARLKEVELEAERWAEQSRKLQAEADTRGQEIAQLKQDRQRNQETINRLQHEVSVLQQQLCESRSLVSSLQCELQVYHRVCGVTNSGQVSDSAQFDHSTATFDPKELHIQLEQQLSGQTDRQPRSRRQLFNDNVPSPPVRDTGLVSPSSPLHPAQKHAGGSGGADKASTPQGEAPDGSFASRHGHHAVGHIDDFKALQQQILEGVALLRKMEAALYSPNAAQEFRHHQPPDSVRKLLSDTKTLHQILEEADSLLRMFWRAALPNYEETKQDQSLREEVVSLRLRLSEKEQALKDALERVKSSDRTKDSMEHFIVSQLSRTQDVLRRAKTNLQLAHLKVLQRTKMAKTRNLTQETHLKNTDSQPGRVQLPPDSQEVQMQSLHSAEIQTNQQLWKTNQDLGVQGFLQQDMTAP</sequence>
<keyword evidence="2" id="KW-1185">Reference proteome</keyword>
<evidence type="ECO:0000313" key="2">
    <source>
        <dbReference type="Proteomes" id="UP000831701"/>
    </source>
</evidence>
<comment type="caution">
    <text evidence="1">The sequence shown here is derived from an EMBL/GenBank/DDBJ whole genome shotgun (WGS) entry which is preliminary data.</text>
</comment>
<name>A0ACB8WN28_9TELE</name>
<evidence type="ECO:0000313" key="1">
    <source>
        <dbReference type="EMBL" id="KAI3369126.1"/>
    </source>
</evidence>
<reference evidence="1" key="1">
    <citation type="submission" date="2022-04" db="EMBL/GenBank/DDBJ databases">
        <title>Jade perch genome.</title>
        <authorList>
            <person name="Chao B."/>
        </authorList>
    </citation>
    <scope>NUCLEOTIDE SEQUENCE</scope>
    <source>
        <strain evidence="1">CB-2022</strain>
    </source>
</reference>
<proteinExistence type="predicted"/>